<dbReference type="Proteomes" id="UP001597365">
    <property type="component" value="Unassembled WGS sequence"/>
</dbReference>
<name>A0ABW4PKN1_9ACTN</name>
<dbReference type="PRINTS" id="PR00359">
    <property type="entry name" value="BP450"/>
</dbReference>
<keyword evidence="2" id="KW-0408">Iron</keyword>
<evidence type="ECO:0000256" key="1">
    <source>
        <dbReference type="ARBA" id="ARBA00010617"/>
    </source>
</evidence>
<dbReference type="CDD" id="cd11029">
    <property type="entry name" value="CYP107-like"/>
    <property type="match status" value="1"/>
</dbReference>
<evidence type="ECO:0000313" key="4">
    <source>
        <dbReference type="EMBL" id="MFD1830869.1"/>
    </source>
</evidence>
<organism evidence="4 5">
    <name type="scientific">Streptomyces desertarenae</name>
    <dbReference type="NCBI Taxonomy" id="2666184"/>
    <lineage>
        <taxon>Bacteria</taxon>
        <taxon>Bacillati</taxon>
        <taxon>Actinomycetota</taxon>
        <taxon>Actinomycetes</taxon>
        <taxon>Kitasatosporales</taxon>
        <taxon>Streptomycetaceae</taxon>
        <taxon>Streptomyces</taxon>
    </lineage>
</organism>
<keyword evidence="2" id="KW-0479">Metal-binding</keyword>
<dbReference type="Pfam" id="PF00067">
    <property type="entry name" value="p450"/>
    <property type="match status" value="1"/>
</dbReference>
<dbReference type="RefSeq" id="WP_380900210.1">
    <property type="nucleotide sequence ID" value="NZ_JBHUFU010000007.1"/>
</dbReference>
<feature type="region of interest" description="Disordered" evidence="3">
    <location>
        <begin position="1"/>
        <end position="29"/>
    </location>
</feature>
<dbReference type="PANTHER" id="PTHR46696:SF1">
    <property type="entry name" value="CYTOCHROME P450 YJIB-RELATED"/>
    <property type="match status" value="1"/>
</dbReference>
<proteinExistence type="inferred from homology"/>
<dbReference type="PROSITE" id="PS00086">
    <property type="entry name" value="CYTOCHROME_P450"/>
    <property type="match status" value="1"/>
</dbReference>
<reference evidence="5" key="1">
    <citation type="journal article" date="2019" name="Int. J. Syst. Evol. Microbiol.">
        <title>The Global Catalogue of Microorganisms (GCM) 10K type strain sequencing project: providing services to taxonomists for standard genome sequencing and annotation.</title>
        <authorList>
            <consortium name="The Broad Institute Genomics Platform"/>
            <consortium name="The Broad Institute Genome Sequencing Center for Infectious Disease"/>
            <person name="Wu L."/>
            <person name="Ma J."/>
        </authorList>
    </citation>
    <scope>NUCLEOTIDE SEQUENCE [LARGE SCALE GENOMIC DNA]</scope>
    <source>
        <strain evidence="5">CGMCC 4.7455</strain>
    </source>
</reference>
<dbReference type="Gene3D" id="1.10.630.10">
    <property type="entry name" value="Cytochrome P450"/>
    <property type="match status" value="1"/>
</dbReference>
<keyword evidence="2" id="KW-0503">Monooxygenase</keyword>
<evidence type="ECO:0000256" key="2">
    <source>
        <dbReference type="RuleBase" id="RU000461"/>
    </source>
</evidence>
<dbReference type="InterPro" id="IPR017972">
    <property type="entry name" value="Cyt_P450_CS"/>
</dbReference>
<sequence>MSTSALESEPTDGAAGAPPGASADGPEPIDLAALGEGFVRDPYPFYAELRARGPVHRVRLPEGPVAWLVVGYEEARAALADRRLSKQWANASPALGMESVASGLSMLSTDPPDHTRLRKLVARAFTARRVESLAPRVREIADGLLDGMLRAPGRRADLIDAYAFPLPITVICELLGVPFLDQDAFRAWTATVVGDAPMGEKATARNAATEYLVGLLEHKRREPGEDLVSALLHTADEDGDRLSAEELLGMAWLLLVAGHETTVNLIANGTLALLTHPDQMELLRSDPSLAEGAVEEMLRYDGPVETPTHRFTTEPLEIGGTVIPGGGELVLAVLADADRDPSRFPEPDRFDIRRDARGHLAFGHGVHHCLGAPLARLEGRIAVTALLERLPHLALDAHPAALTWRQGMLIRGPQRLPVRF</sequence>
<protein>
    <submittedName>
        <fullName evidence="4">Cytochrome P450</fullName>
    </submittedName>
</protein>
<keyword evidence="2" id="KW-0349">Heme</keyword>
<evidence type="ECO:0000313" key="5">
    <source>
        <dbReference type="Proteomes" id="UP001597365"/>
    </source>
</evidence>
<comment type="similarity">
    <text evidence="1 2">Belongs to the cytochrome P450 family.</text>
</comment>
<keyword evidence="2" id="KW-0560">Oxidoreductase</keyword>
<evidence type="ECO:0000256" key="3">
    <source>
        <dbReference type="SAM" id="MobiDB-lite"/>
    </source>
</evidence>
<dbReference type="EMBL" id="JBHUFU010000007">
    <property type="protein sequence ID" value="MFD1830869.1"/>
    <property type="molecule type" value="Genomic_DNA"/>
</dbReference>
<dbReference type="InterPro" id="IPR002397">
    <property type="entry name" value="Cyt_P450_B"/>
</dbReference>
<feature type="compositionally biased region" description="Low complexity" evidence="3">
    <location>
        <begin position="11"/>
        <end position="28"/>
    </location>
</feature>
<dbReference type="InterPro" id="IPR036396">
    <property type="entry name" value="Cyt_P450_sf"/>
</dbReference>
<gene>
    <name evidence="4" type="ORF">ACFSJS_14470</name>
</gene>
<comment type="caution">
    <text evidence="4">The sequence shown here is derived from an EMBL/GenBank/DDBJ whole genome shotgun (WGS) entry which is preliminary data.</text>
</comment>
<dbReference type="SUPFAM" id="SSF48264">
    <property type="entry name" value="Cytochrome P450"/>
    <property type="match status" value="1"/>
</dbReference>
<keyword evidence="5" id="KW-1185">Reference proteome</keyword>
<dbReference type="InterPro" id="IPR001128">
    <property type="entry name" value="Cyt_P450"/>
</dbReference>
<dbReference type="PANTHER" id="PTHR46696">
    <property type="entry name" value="P450, PUTATIVE (EUROFUNG)-RELATED"/>
    <property type="match status" value="1"/>
</dbReference>
<accession>A0ABW4PKN1</accession>